<dbReference type="STRING" id="405436.SAMN05444365_103227"/>
<dbReference type="EMBL" id="FNPH01000003">
    <property type="protein sequence ID" value="SDY71536.1"/>
    <property type="molecule type" value="Genomic_DNA"/>
</dbReference>
<dbReference type="SUPFAM" id="SSF82185">
    <property type="entry name" value="Histone H3 K4-specific methyltransferase SET7/9 N-terminal domain"/>
    <property type="match status" value="1"/>
</dbReference>
<proteinExistence type="predicted"/>
<dbReference type="Pfam" id="PF07661">
    <property type="entry name" value="MORN_2"/>
    <property type="match status" value="2"/>
</dbReference>
<dbReference type="OrthoDB" id="4563261at2"/>
<evidence type="ECO:0000313" key="1">
    <source>
        <dbReference type="EMBL" id="SDY71536.1"/>
    </source>
</evidence>
<gene>
    <name evidence="1" type="ORF">SAMN05444365_103227</name>
</gene>
<keyword evidence="2" id="KW-1185">Reference proteome</keyword>
<dbReference type="InterPro" id="IPR011652">
    <property type="entry name" value="MORN_2"/>
</dbReference>
<reference evidence="2" key="1">
    <citation type="submission" date="2016-10" db="EMBL/GenBank/DDBJ databases">
        <authorList>
            <person name="Varghese N."/>
            <person name="Submissions S."/>
        </authorList>
    </citation>
    <scope>NUCLEOTIDE SEQUENCE [LARGE SCALE GENOMIC DNA]</scope>
    <source>
        <strain evidence="2">DSM 45245</strain>
    </source>
</reference>
<dbReference type="Gene3D" id="3.90.930.1">
    <property type="match status" value="1"/>
</dbReference>
<evidence type="ECO:0000313" key="2">
    <source>
        <dbReference type="Proteomes" id="UP000242415"/>
    </source>
</evidence>
<name>A0A1H3M4P1_9ACTN</name>
<accession>A0A1H3M4P1</accession>
<dbReference type="Proteomes" id="UP000242415">
    <property type="component" value="Unassembled WGS sequence"/>
</dbReference>
<dbReference type="AlphaFoldDB" id="A0A1H3M4P1"/>
<protein>
    <submittedName>
        <fullName evidence="1">MORN repeat variant</fullName>
    </submittedName>
</protein>
<sequence>MRIEFDDLGWDDAQRAVTADGPVTGEVAEHDGNGKTVALISYQGGFKHGREQRYFPDGTLRYQGEWTHGRGVGVHQAWYASGQLKEERHYSETGRLIQVRRWAEDGTAIGRQRPRPSP</sequence>
<organism evidence="1 2">
    <name type="scientific">Micromonospora pattaloongensis</name>
    <dbReference type="NCBI Taxonomy" id="405436"/>
    <lineage>
        <taxon>Bacteria</taxon>
        <taxon>Bacillati</taxon>
        <taxon>Actinomycetota</taxon>
        <taxon>Actinomycetes</taxon>
        <taxon>Micromonosporales</taxon>
        <taxon>Micromonosporaceae</taxon>
        <taxon>Micromonospora</taxon>
    </lineage>
</organism>